<dbReference type="Pfam" id="PF07727">
    <property type="entry name" value="RVT_2"/>
    <property type="match status" value="1"/>
</dbReference>
<keyword evidence="3" id="KW-1185">Reference proteome</keyword>
<dbReference type="PANTHER" id="PTHR11439">
    <property type="entry name" value="GAG-POL-RELATED RETROTRANSPOSON"/>
    <property type="match status" value="1"/>
</dbReference>
<feature type="domain" description="Reverse transcriptase Ty1/copia-type" evidence="1">
    <location>
        <begin position="45"/>
        <end position="135"/>
    </location>
</feature>
<dbReference type="EMBL" id="QJKJ01005821">
    <property type="protein sequence ID" value="RDX88856.1"/>
    <property type="molecule type" value="Genomic_DNA"/>
</dbReference>
<organism evidence="2 3">
    <name type="scientific">Mucuna pruriens</name>
    <name type="common">Velvet bean</name>
    <name type="synonym">Dolichos pruriens</name>
    <dbReference type="NCBI Taxonomy" id="157652"/>
    <lineage>
        <taxon>Eukaryota</taxon>
        <taxon>Viridiplantae</taxon>
        <taxon>Streptophyta</taxon>
        <taxon>Embryophyta</taxon>
        <taxon>Tracheophyta</taxon>
        <taxon>Spermatophyta</taxon>
        <taxon>Magnoliopsida</taxon>
        <taxon>eudicotyledons</taxon>
        <taxon>Gunneridae</taxon>
        <taxon>Pentapetalae</taxon>
        <taxon>rosids</taxon>
        <taxon>fabids</taxon>
        <taxon>Fabales</taxon>
        <taxon>Fabaceae</taxon>
        <taxon>Papilionoideae</taxon>
        <taxon>50 kb inversion clade</taxon>
        <taxon>NPAAA clade</taxon>
        <taxon>indigoferoid/millettioid clade</taxon>
        <taxon>Phaseoleae</taxon>
        <taxon>Mucuna</taxon>
    </lineage>
</organism>
<dbReference type="PANTHER" id="PTHR11439:SF467">
    <property type="entry name" value="INTEGRASE CATALYTIC DOMAIN-CONTAINING PROTEIN"/>
    <property type="match status" value="1"/>
</dbReference>
<dbReference type="InterPro" id="IPR013103">
    <property type="entry name" value="RVT_2"/>
</dbReference>
<dbReference type="AlphaFoldDB" id="A0A371GEC5"/>
<protein>
    <recommendedName>
        <fullName evidence="1">Reverse transcriptase Ty1/copia-type domain-containing protein</fullName>
    </recommendedName>
</protein>
<gene>
    <name evidence="2" type="ORF">CR513_29489</name>
</gene>
<proteinExistence type="predicted"/>
<evidence type="ECO:0000313" key="2">
    <source>
        <dbReference type="EMBL" id="RDX88856.1"/>
    </source>
</evidence>
<dbReference type="OrthoDB" id="1747567at2759"/>
<dbReference type="Proteomes" id="UP000257109">
    <property type="component" value="Unassembled WGS sequence"/>
</dbReference>
<accession>A0A371GEC5</accession>
<evidence type="ECO:0000259" key="1">
    <source>
        <dbReference type="Pfam" id="PF07727"/>
    </source>
</evidence>
<sequence length="204" mass="23796">MALVAHFDLEVHQMDVKTTFLNYDLCEDVYMDQPNGFKEKGKEHFCIYLKNSGSKFIIPVLYVEDILLVCNYMNFLLETKQMLTNLFCMKDLGDTSFILGIEFHRDRSRSILHLSQNNYIERVLNRFNIKICNLYVATIQKASKRVMRYLQCTKEHLLTYKRFDNLEVIGCSDFDYDGCLNGHKSISGHLFMLAGGDVSWKSVK</sequence>
<reference evidence="2" key="1">
    <citation type="submission" date="2018-05" db="EMBL/GenBank/DDBJ databases">
        <title>Draft genome of Mucuna pruriens seed.</title>
        <authorList>
            <person name="Nnadi N.E."/>
            <person name="Vos R."/>
            <person name="Hasami M.H."/>
            <person name="Devisetty U.K."/>
            <person name="Aguiy J.C."/>
        </authorList>
    </citation>
    <scope>NUCLEOTIDE SEQUENCE [LARGE SCALE GENOMIC DNA]</scope>
    <source>
        <strain evidence="2">JCA_2017</strain>
    </source>
</reference>
<comment type="caution">
    <text evidence="2">The sequence shown here is derived from an EMBL/GenBank/DDBJ whole genome shotgun (WGS) entry which is preliminary data.</text>
</comment>
<feature type="non-terminal residue" evidence="2">
    <location>
        <position position="1"/>
    </location>
</feature>
<evidence type="ECO:0000313" key="3">
    <source>
        <dbReference type="Proteomes" id="UP000257109"/>
    </source>
</evidence>
<name>A0A371GEC5_MUCPR</name>